<evidence type="ECO:0000313" key="23">
    <source>
        <dbReference type="Proteomes" id="UP000219036"/>
    </source>
</evidence>
<feature type="domain" description="YjeF C-terminal" evidence="20">
    <location>
        <begin position="225"/>
        <end position="510"/>
    </location>
</feature>
<comment type="function">
    <text evidence="17">Catalyzes the dehydration of the S-form of NAD(P)HX at the expense of ADP, which is converted to AMP. Together with NAD(P)HX epimerase, which catalyzes the epimerization of the S- and R-forms, the enzyme allows the repair of both epimers of NAD(P)HX, a damaged form of NAD(P)H that is a result of enzymatic or heat-dependent hydration.</text>
</comment>
<evidence type="ECO:0000256" key="14">
    <source>
        <dbReference type="ARBA" id="ARBA00025153"/>
    </source>
</evidence>
<evidence type="ECO:0000313" key="22">
    <source>
        <dbReference type="EMBL" id="SNZ11178.1"/>
    </source>
</evidence>
<feature type="binding site" evidence="17">
    <location>
        <position position="332"/>
    </location>
    <ligand>
        <name>(6S)-NADPHX</name>
        <dbReference type="ChEBI" id="CHEBI:64076"/>
    </ligand>
</feature>
<feature type="binding site" evidence="17">
    <location>
        <position position="385"/>
    </location>
    <ligand>
        <name>(6S)-NADPHX</name>
        <dbReference type="ChEBI" id="CHEBI:64076"/>
    </ligand>
</feature>
<comment type="function">
    <text evidence="14 19">Bifunctional enzyme that catalyzes the epimerization of the S- and R-forms of NAD(P)HX and the dehydration of the S-form of NAD(P)HX at the expense of ADP, which is converted to AMP. This allows the repair of both epimers of NAD(P)HX, a damaged form of NAD(P)H that is a result of enzymatic or heat-dependent hydration.</text>
</comment>
<comment type="catalytic activity">
    <reaction evidence="1 18 19">
        <text>(6R)-NADHX = (6S)-NADHX</text>
        <dbReference type="Rhea" id="RHEA:32215"/>
        <dbReference type="ChEBI" id="CHEBI:64074"/>
        <dbReference type="ChEBI" id="CHEBI:64075"/>
        <dbReference type="EC" id="5.1.99.6"/>
    </reaction>
</comment>
<evidence type="ECO:0000256" key="7">
    <source>
        <dbReference type="ARBA" id="ARBA00022840"/>
    </source>
</evidence>
<dbReference type="Pfam" id="PF01256">
    <property type="entry name" value="Carb_kinase"/>
    <property type="match status" value="1"/>
</dbReference>
<dbReference type="SUPFAM" id="SSF53613">
    <property type="entry name" value="Ribokinase-like"/>
    <property type="match status" value="1"/>
</dbReference>
<dbReference type="InterPro" id="IPR004443">
    <property type="entry name" value="YjeF_N_dom"/>
</dbReference>
<dbReference type="EC" id="5.1.99.6" evidence="19"/>
<evidence type="ECO:0000256" key="6">
    <source>
        <dbReference type="ARBA" id="ARBA00022741"/>
    </source>
</evidence>
<evidence type="ECO:0000256" key="12">
    <source>
        <dbReference type="ARBA" id="ARBA00023239"/>
    </source>
</evidence>
<dbReference type="NCBIfam" id="TIGR00196">
    <property type="entry name" value="yjeF_cterm"/>
    <property type="match status" value="1"/>
</dbReference>
<dbReference type="GO" id="GO:0110051">
    <property type="term" value="P:metabolite repair"/>
    <property type="evidence" value="ECO:0007669"/>
    <property type="project" value="TreeGrafter"/>
</dbReference>
<dbReference type="PIRSF" id="PIRSF017184">
    <property type="entry name" value="Nnr"/>
    <property type="match status" value="1"/>
</dbReference>
<dbReference type="AlphaFoldDB" id="A0A285NPN7"/>
<dbReference type="InterPro" id="IPR029056">
    <property type="entry name" value="Ribokinase-like"/>
</dbReference>
<evidence type="ECO:0000256" key="18">
    <source>
        <dbReference type="HAMAP-Rule" id="MF_01966"/>
    </source>
</evidence>
<sequence length="533" mass="58188">MKILKAREMAFCDENSIKLTGIPSLVLMENAGRTAAQIILEKLDFQSAVVVAGSGNNGGDGLVIARYLLLANKDVKVYILSDSTKKLSEDNRKNLEIFETFGGEIKLLGKEDKLIKLRHDIKDADLVIDAIFGTGFKTPVKGYREKAIELINSFAKKVIAVDIPSGLSTDTGKIEGTHIKADLTVTFAYPKLAHILYPACEYCGEVYVVDISIDRQYTKAVKRYLLEPSEIVLPERRKNSHKYTYGHLLVIGGSVGKTGAPIMASKSATAAGSGLVTAVVPEELDPIFENSLVEEMTIPVDSEDGLFGKKAPKQIKNIIKNGKFTSISIGMGMSVNEYTTGIITEVLKAKIPVVIDADGLNNLSVIDNYKNILKKRKYPTVLTPHIGEMARLTGLNTGEIINNMEDVAKEFSEETGVFTVLKGSRTVIATPEGKIYYSIRGNEGMATAGTGDVLSGILGTLIYRIGVEEGIKTGVYLHGLAGDLAAQQTDTESLKATDLIYSIPKAYQLLKNFEPKYYFCYPVDLLSDYLEKK</sequence>
<keyword evidence="6 17" id="KW-0547">Nucleotide-binding</keyword>
<comment type="catalytic activity">
    <reaction evidence="15 17 19">
        <text>(6S)-NADHX + ADP = AMP + phosphate + NADH + H(+)</text>
        <dbReference type="Rhea" id="RHEA:32223"/>
        <dbReference type="ChEBI" id="CHEBI:15378"/>
        <dbReference type="ChEBI" id="CHEBI:43474"/>
        <dbReference type="ChEBI" id="CHEBI:57945"/>
        <dbReference type="ChEBI" id="CHEBI:64074"/>
        <dbReference type="ChEBI" id="CHEBI:456215"/>
        <dbReference type="ChEBI" id="CHEBI:456216"/>
        <dbReference type="EC" id="4.2.1.136"/>
    </reaction>
</comment>
<reference evidence="23" key="1">
    <citation type="submission" date="2017-09" db="EMBL/GenBank/DDBJ databases">
        <authorList>
            <person name="Varghese N."/>
            <person name="Submissions S."/>
        </authorList>
    </citation>
    <scope>NUCLEOTIDE SEQUENCE [LARGE SCALE GENOMIC DNA]</scope>
    <source>
        <strain evidence="23">DSM 15103</strain>
    </source>
</reference>
<dbReference type="CDD" id="cd01171">
    <property type="entry name" value="YXKO-related"/>
    <property type="match status" value="1"/>
</dbReference>
<dbReference type="PROSITE" id="PS51385">
    <property type="entry name" value="YJEF_N"/>
    <property type="match status" value="1"/>
</dbReference>
<comment type="similarity">
    <text evidence="17">Belongs to the NnrD/CARKD family.</text>
</comment>
<evidence type="ECO:0000256" key="16">
    <source>
        <dbReference type="ARBA" id="ARBA00049209"/>
    </source>
</evidence>
<evidence type="ECO:0000256" key="8">
    <source>
        <dbReference type="ARBA" id="ARBA00022857"/>
    </source>
</evidence>
<dbReference type="EMBL" id="OBEI01000013">
    <property type="protein sequence ID" value="SNZ11178.1"/>
    <property type="molecule type" value="Genomic_DNA"/>
</dbReference>
<comment type="caution">
    <text evidence="18">Lacks conserved residue(s) required for the propagation of feature annotation.</text>
</comment>
<comment type="cofactor">
    <cofactor evidence="17">
        <name>Mg(2+)</name>
        <dbReference type="ChEBI" id="CHEBI:18420"/>
    </cofactor>
</comment>
<dbReference type="PROSITE" id="PS01050">
    <property type="entry name" value="YJEF_C_2"/>
    <property type="match status" value="1"/>
</dbReference>
<feature type="binding site" evidence="17">
    <location>
        <begin position="422"/>
        <end position="426"/>
    </location>
    <ligand>
        <name>AMP</name>
        <dbReference type="ChEBI" id="CHEBI:456215"/>
    </ligand>
</feature>
<feature type="binding site" evidence="18">
    <location>
        <position position="57"/>
    </location>
    <ligand>
        <name>K(+)</name>
        <dbReference type="ChEBI" id="CHEBI:29103"/>
    </ligand>
</feature>
<keyword evidence="12 17" id="KW-0456">Lyase</keyword>
<dbReference type="Gene3D" id="3.40.1190.20">
    <property type="match status" value="1"/>
</dbReference>
<keyword evidence="13" id="KW-0511">Multifunctional enzyme</keyword>
<dbReference type="Gene3D" id="3.40.50.10260">
    <property type="entry name" value="YjeF N-terminal domain"/>
    <property type="match status" value="1"/>
</dbReference>
<evidence type="ECO:0000256" key="17">
    <source>
        <dbReference type="HAMAP-Rule" id="MF_01965"/>
    </source>
</evidence>
<dbReference type="PANTHER" id="PTHR12592:SF0">
    <property type="entry name" value="ATP-DEPENDENT (S)-NAD(P)H-HYDRATE DEHYDRATASE"/>
    <property type="match status" value="1"/>
</dbReference>
<dbReference type="PROSITE" id="PS51383">
    <property type="entry name" value="YJEF_C_3"/>
    <property type="match status" value="1"/>
</dbReference>
<comment type="function">
    <text evidence="18">Catalyzes the epimerization of the S- and R-forms of NAD(P)HX, a damaged form of NAD(P)H that is a result of enzymatic or heat-dependent hydration. This is a prerequisite for the S-specific NAD(P)H-hydrate dehydratase to allow the repair of both epimers of NAD(P)HX.</text>
</comment>
<dbReference type="Proteomes" id="UP000219036">
    <property type="component" value="Unassembled WGS sequence"/>
</dbReference>
<keyword evidence="5 18" id="KW-0479">Metal-binding</keyword>
<dbReference type="InterPro" id="IPR030677">
    <property type="entry name" value="Nnr"/>
</dbReference>
<keyword evidence="8 17" id="KW-0521">NADP</keyword>
<dbReference type="HAMAP" id="MF_01965">
    <property type="entry name" value="NADHX_dehydratase"/>
    <property type="match status" value="1"/>
</dbReference>
<dbReference type="Pfam" id="PF03853">
    <property type="entry name" value="YjeF_N"/>
    <property type="match status" value="1"/>
</dbReference>
<feature type="binding site" evidence="18">
    <location>
        <position position="129"/>
    </location>
    <ligand>
        <name>K(+)</name>
        <dbReference type="ChEBI" id="CHEBI:29103"/>
    </ligand>
</feature>
<organism evidence="22 23">
    <name type="scientific">Persephonella hydrogeniphila</name>
    <dbReference type="NCBI Taxonomy" id="198703"/>
    <lineage>
        <taxon>Bacteria</taxon>
        <taxon>Pseudomonadati</taxon>
        <taxon>Aquificota</taxon>
        <taxon>Aquificia</taxon>
        <taxon>Aquificales</taxon>
        <taxon>Hydrogenothermaceae</taxon>
        <taxon>Persephonella</taxon>
    </lineage>
</organism>
<evidence type="ECO:0000256" key="5">
    <source>
        <dbReference type="ARBA" id="ARBA00022723"/>
    </source>
</evidence>
<protein>
    <recommendedName>
        <fullName evidence="19">Bifunctional NAD(P)H-hydrate repair enzyme</fullName>
    </recommendedName>
    <alternativeName>
        <fullName evidence="19">Nicotinamide nucleotide repair protein</fullName>
    </alternativeName>
    <domain>
        <recommendedName>
            <fullName evidence="19">ADP-dependent (S)-NAD(P)H-hydrate dehydratase</fullName>
            <ecNumber evidence="19">4.2.1.136</ecNumber>
        </recommendedName>
        <alternativeName>
            <fullName evidence="19">ADP-dependent NAD(P)HX dehydratase</fullName>
        </alternativeName>
    </domain>
    <domain>
        <recommendedName>
            <fullName evidence="19">NAD(P)H-hydrate epimerase</fullName>
            <ecNumber evidence="19">5.1.99.6</ecNumber>
        </recommendedName>
    </domain>
</protein>
<gene>
    <name evidence="18" type="primary">nnrE</name>
    <name evidence="17" type="synonym">nnrD</name>
    <name evidence="22" type="ORF">SAMN06265182_2012</name>
</gene>
<dbReference type="OrthoDB" id="9806925at2"/>
<dbReference type="GO" id="GO:0046872">
    <property type="term" value="F:metal ion binding"/>
    <property type="evidence" value="ECO:0007669"/>
    <property type="project" value="UniProtKB-UniRule"/>
</dbReference>
<keyword evidence="23" id="KW-1185">Reference proteome</keyword>
<evidence type="ECO:0000259" key="20">
    <source>
        <dbReference type="PROSITE" id="PS51383"/>
    </source>
</evidence>
<name>A0A285NPN7_9AQUI</name>
<evidence type="ECO:0000256" key="2">
    <source>
        <dbReference type="ARBA" id="ARBA00000909"/>
    </source>
</evidence>
<evidence type="ECO:0000256" key="11">
    <source>
        <dbReference type="ARBA" id="ARBA00023235"/>
    </source>
</evidence>
<dbReference type="InterPro" id="IPR036652">
    <property type="entry name" value="YjeF_N_dom_sf"/>
</dbReference>
<dbReference type="PANTHER" id="PTHR12592">
    <property type="entry name" value="ATP-DEPENDENT (S)-NAD(P)H-HYDRATE DEHYDRATASE FAMILY MEMBER"/>
    <property type="match status" value="1"/>
</dbReference>
<feature type="binding site" evidence="18">
    <location>
        <position position="165"/>
    </location>
    <ligand>
        <name>K(+)</name>
        <dbReference type="ChEBI" id="CHEBI:29103"/>
    </ligand>
</feature>
<feature type="binding site" evidence="17">
    <location>
        <position position="451"/>
    </location>
    <ligand>
        <name>AMP</name>
        <dbReference type="ChEBI" id="CHEBI:456215"/>
    </ligand>
</feature>
<dbReference type="InterPro" id="IPR000631">
    <property type="entry name" value="CARKD"/>
</dbReference>
<dbReference type="EC" id="4.2.1.136" evidence="19"/>
<keyword evidence="7 17" id="KW-0067">ATP-binding</keyword>
<dbReference type="InterPro" id="IPR017953">
    <property type="entry name" value="Carbohydrate_kinase_pred_CS"/>
</dbReference>
<accession>A0A285NPN7</accession>
<feature type="binding site" evidence="18">
    <location>
        <position position="162"/>
    </location>
    <ligand>
        <name>(6S)-NADPHX</name>
        <dbReference type="ChEBI" id="CHEBI:64076"/>
    </ligand>
</feature>
<evidence type="ECO:0000256" key="4">
    <source>
        <dbReference type="ARBA" id="ARBA00009524"/>
    </source>
</evidence>
<evidence type="ECO:0000259" key="21">
    <source>
        <dbReference type="PROSITE" id="PS51385"/>
    </source>
</evidence>
<dbReference type="GO" id="GO:0005524">
    <property type="term" value="F:ATP binding"/>
    <property type="evidence" value="ECO:0007669"/>
    <property type="project" value="UniProtKB-UniRule"/>
</dbReference>
<dbReference type="NCBIfam" id="TIGR00197">
    <property type="entry name" value="yjeF_nterm"/>
    <property type="match status" value="1"/>
</dbReference>
<comment type="subunit">
    <text evidence="17">Homotetramer.</text>
</comment>
<keyword evidence="9 18" id="KW-0630">Potassium</keyword>
<feature type="binding site" evidence="18">
    <location>
        <begin position="56"/>
        <end position="60"/>
    </location>
    <ligand>
        <name>(6S)-NADPHX</name>
        <dbReference type="ChEBI" id="CHEBI:64076"/>
    </ligand>
</feature>
<comment type="similarity">
    <text evidence="4 19">In the C-terminal section; belongs to the NnrD/CARKD family.</text>
</comment>
<keyword evidence="11 18" id="KW-0413">Isomerase</keyword>
<dbReference type="SUPFAM" id="SSF64153">
    <property type="entry name" value="YjeF N-terminal domain-like"/>
    <property type="match status" value="1"/>
</dbReference>
<dbReference type="GO" id="GO:0052855">
    <property type="term" value="F:ADP-dependent NAD(P)H-hydrate dehydratase activity"/>
    <property type="evidence" value="ECO:0007669"/>
    <property type="project" value="UniProtKB-UniRule"/>
</dbReference>
<evidence type="ECO:0000256" key="19">
    <source>
        <dbReference type="PIRNR" id="PIRNR017184"/>
    </source>
</evidence>
<comment type="cofactor">
    <cofactor evidence="18 19">
        <name>K(+)</name>
        <dbReference type="ChEBI" id="CHEBI:29103"/>
    </cofactor>
    <text evidence="18 19">Binds 1 potassium ion per subunit.</text>
</comment>
<dbReference type="HAMAP" id="MF_01966">
    <property type="entry name" value="NADHX_epimerase"/>
    <property type="match status" value="1"/>
</dbReference>
<evidence type="ECO:0000256" key="3">
    <source>
        <dbReference type="ARBA" id="ARBA00006001"/>
    </source>
</evidence>
<comment type="catalytic activity">
    <reaction evidence="2 18 19">
        <text>(6R)-NADPHX = (6S)-NADPHX</text>
        <dbReference type="Rhea" id="RHEA:32227"/>
        <dbReference type="ChEBI" id="CHEBI:64076"/>
        <dbReference type="ChEBI" id="CHEBI:64077"/>
        <dbReference type="EC" id="5.1.99.6"/>
    </reaction>
</comment>
<evidence type="ECO:0000256" key="9">
    <source>
        <dbReference type="ARBA" id="ARBA00022958"/>
    </source>
</evidence>
<feature type="domain" description="YjeF N-terminal" evidence="21">
    <location>
        <begin position="9"/>
        <end position="219"/>
    </location>
</feature>
<keyword evidence="10 17" id="KW-0520">NAD</keyword>
<feature type="binding site" evidence="18">
    <location>
        <begin position="133"/>
        <end position="139"/>
    </location>
    <ligand>
        <name>(6S)-NADPHX</name>
        <dbReference type="ChEBI" id="CHEBI:64076"/>
    </ligand>
</feature>
<feature type="binding site" evidence="17">
    <location>
        <position position="452"/>
    </location>
    <ligand>
        <name>(6S)-NADPHX</name>
        <dbReference type="ChEBI" id="CHEBI:64076"/>
    </ligand>
</feature>
<dbReference type="GO" id="GO:0046496">
    <property type="term" value="P:nicotinamide nucleotide metabolic process"/>
    <property type="evidence" value="ECO:0007669"/>
    <property type="project" value="UniProtKB-UniRule"/>
</dbReference>
<evidence type="ECO:0000256" key="15">
    <source>
        <dbReference type="ARBA" id="ARBA00048238"/>
    </source>
</evidence>
<feature type="binding site" evidence="17">
    <location>
        <position position="260"/>
    </location>
    <ligand>
        <name>(6S)-NADPHX</name>
        <dbReference type="ChEBI" id="CHEBI:64076"/>
    </ligand>
</feature>
<comment type="similarity">
    <text evidence="18">Belongs to the NnrE/AIBP family.</text>
</comment>
<dbReference type="GO" id="GO:0052856">
    <property type="term" value="F:NAD(P)HX epimerase activity"/>
    <property type="evidence" value="ECO:0007669"/>
    <property type="project" value="UniProtKB-UniRule"/>
</dbReference>
<comment type="catalytic activity">
    <reaction evidence="16 17 19">
        <text>(6S)-NADPHX + ADP = AMP + phosphate + NADPH + H(+)</text>
        <dbReference type="Rhea" id="RHEA:32235"/>
        <dbReference type="ChEBI" id="CHEBI:15378"/>
        <dbReference type="ChEBI" id="CHEBI:43474"/>
        <dbReference type="ChEBI" id="CHEBI:57783"/>
        <dbReference type="ChEBI" id="CHEBI:64076"/>
        <dbReference type="ChEBI" id="CHEBI:456215"/>
        <dbReference type="ChEBI" id="CHEBI:456216"/>
        <dbReference type="EC" id="4.2.1.136"/>
    </reaction>
</comment>
<evidence type="ECO:0000256" key="13">
    <source>
        <dbReference type="ARBA" id="ARBA00023268"/>
    </source>
</evidence>
<comment type="similarity">
    <text evidence="3 19">In the N-terminal section; belongs to the NnrE/AIBP family.</text>
</comment>
<dbReference type="RefSeq" id="WP_097001153.1">
    <property type="nucleotide sequence ID" value="NZ_OBEI01000013.1"/>
</dbReference>
<evidence type="ECO:0000256" key="10">
    <source>
        <dbReference type="ARBA" id="ARBA00023027"/>
    </source>
</evidence>
<proteinExistence type="inferred from homology"/>
<evidence type="ECO:0000256" key="1">
    <source>
        <dbReference type="ARBA" id="ARBA00000013"/>
    </source>
</evidence>